<feature type="compositionally biased region" description="Basic and acidic residues" evidence="1">
    <location>
        <begin position="306"/>
        <end position="320"/>
    </location>
</feature>
<accession>A0AAF0J272</accession>
<keyword evidence="3" id="KW-1185">Reference proteome</keyword>
<name>A0AAF0J272_9BASI</name>
<proteinExistence type="predicted"/>
<feature type="compositionally biased region" description="Pro residues" evidence="1">
    <location>
        <begin position="272"/>
        <end position="282"/>
    </location>
</feature>
<evidence type="ECO:0000256" key="1">
    <source>
        <dbReference type="SAM" id="MobiDB-lite"/>
    </source>
</evidence>
<evidence type="ECO:0000313" key="3">
    <source>
        <dbReference type="Proteomes" id="UP001213623"/>
    </source>
</evidence>
<evidence type="ECO:0000313" key="2">
    <source>
        <dbReference type="EMBL" id="WFD26722.1"/>
    </source>
</evidence>
<feature type="region of interest" description="Disordered" evidence="1">
    <location>
        <begin position="252"/>
        <end position="324"/>
    </location>
</feature>
<feature type="compositionally biased region" description="Basic and acidic residues" evidence="1">
    <location>
        <begin position="252"/>
        <end position="266"/>
    </location>
</feature>
<sequence>MADSLRPSYVKATQAFLRKDYVPCLLEIEKALESAHEGSASSLEQLMVLRFTALYAVYAHAAVRQRVSSELHQTESVHSHKVEHMLDMKPTLLFIQLWYECVYALAQVPSPETLPSSIALTPVAEQVLLRMPTSVLSSAILMALRMDNLANADALQTTPSQNARQVCECFFSAVVQAEDDYQDMDKYERILRLYAIQVLGTSQGEWDYASNFVEYSTLPPPVKQSILEALSAAHDQASHRVMRESELLHHAQKHYESERSKRDARQDTQPTPAAPVPVPTPTPNETVVRPTVQRTPSIRARPSGLQEEKPSPSSHADQRQHLQQYLQRRPSTVPWDGPVQRPATWWSFFLSHMTRQRTLATLVVIAMALFLRSGSGPRPSSGTWPTLIKQRILDTIRMATQVTYL</sequence>
<feature type="compositionally biased region" description="Low complexity" evidence="1">
    <location>
        <begin position="283"/>
        <end position="292"/>
    </location>
</feature>
<organism evidence="2 3">
    <name type="scientific">Malassezia nana</name>
    <dbReference type="NCBI Taxonomy" id="180528"/>
    <lineage>
        <taxon>Eukaryota</taxon>
        <taxon>Fungi</taxon>
        <taxon>Dikarya</taxon>
        <taxon>Basidiomycota</taxon>
        <taxon>Ustilaginomycotina</taxon>
        <taxon>Malasseziomycetes</taxon>
        <taxon>Malasseziales</taxon>
        <taxon>Malasseziaceae</taxon>
        <taxon>Malassezia</taxon>
    </lineage>
</organism>
<dbReference type="Proteomes" id="UP001213623">
    <property type="component" value="Chromosome 3"/>
</dbReference>
<dbReference type="EMBL" id="CP119894">
    <property type="protein sequence ID" value="WFD26722.1"/>
    <property type="molecule type" value="Genomic_DNA"/>
</dbReference>
<protein>
    <submittedName>
        <fullName evidence="2">Uncharacterized protein</fullName>
    </submittedName>
</protein>
<gene>
    <name evidence="2" type="ORF">MNAN1_001707</name>
</gene>
<dbReference type="AlphaFoldDB" id="A0AAF0J272"/>
<reference evidence="2" key="1">
    <citation type="submission" date="2023-03" db="EMBL/GenBank/DDBJ databases">
        <title>Mating type loci evolution in Malassezia.</title>
        <authorList>
            <person name="Coelho M.A."/>
        </authorList>
    </citation>
    <scope>NUCLEOTIDE SEQUENCE</scope>
    <source>
        <strain evidence="2">CBS 9557</strain>
    </source>
</reference>